<accession>A0A921MQF3</accession>
<proteinExistence type="predicted"/>
<reference evidence="1" key="1">
    <citation type="journal article" date="2021" name="PeerJ">
        <title>Extensive microbial diversity within the chicken gut microbiome revealed by metagenomics and culture.</title>
        <authorList>
            <person name="Gilroy R."/>
            <person name="Ravi A."/>
            <person name="Getino M."/>
            <person name="Pursley I."/>
            <person name="Horton D.L."/>
            <person name="Alikhan N.F."/>
            <person name="Baker D."/>
            <person name="Gharbi K."/>
            <person name="Hall N."/>
            <person name="Watson M."/>
            <person name="Adriaenssens E.M."/>
            <person name="Foster-Nyarko E."/>
            <person name="Jarju S."/>
            <person name="Secka A."/>
            <person name="Antonio M."/>
            <person name="Oren A."/>
            <person name="Chaudhuri R.R."/>
            <person name="La Ragione R."/>
            <person name="Hildebrand F."/>
            <person name="Pallen M.J."/>
        </authorList>
    </citation>
    <scope>NUCLEOTIDE SEQUENCE</scope>
    <source>
        <strain evidence="1">CHK121-7720</strain>
    </source>
</reference>
<evidence type="ECO:0000313" key="2">
    <source>
        <dbReference type="Proteomes" id="UP000757103"/>
    </source>
</evidence>
<sequence>MNTRKHIIILLFSAVSFIGLAETSNDGYRQRQEQFLRSYAQQGDTSGLYGIFRQLSRVGAGLPLEEAQLHKVLATIRSNRDCNDFALNGLLRLVYLDREKPCIPQPLKPAIEERILDFKYWWDDQRRDTTYRCYHTENHQALYHTAELLAGQLYPARRFADGHTGKWHIKHALTLLRPWLEYRFRFGFSEWLSTYYDAETLVLANLYDYARDKRIRTQAHMVLDLLCFDLALNNYHGYLGSTSGRTYVSSLLSGSHNTSPVVKLLFGVGSFDRNESMGAVALSTGSYRCPQVIADIATDYTRPLLNRQRVSLNVEDAPQYGLTYTREEDCPLFWGMQEFIHPLSINLSKAVSHKYDVWPYRNYDDYIEQYNRQIEQHGRLVDMHLDRFALSEAQITTLRTRDYMLSCASDYRPGAPGYQQHIWQATLSDHALVYTNHPGSCDLRRSPNYWAGNEILPRAAMQGQVVVCIYQIPEGQANRFSHAYFPVSAFDEVLTSGHWTFGRKGDGYVALWSSLKHELRSDCRGERCDLVADGPQCVWVCEVGSESQWGSFDRFVQAITQADIQSSDHRSVCYHSPSEGSLNFGWDTPLTVDRQPQSLRGTYRYDNPYCQAPFASTEIVIGNGKHRLILNYEKGSIEEVNL</sequence>
<dbReference type="Proteomes" id="UP000757103">
    <property type="component" value="Unassembled WGS sequence"/>
</dbReference>
<evidence type="ECO:0000313" key="1">
    <source>
        <dbReference type="EMBL" id="HJG88635.1"/>
    </source>
</evidence>
<dbReference type="RefSeq" id="WP_273305687.1">
    <property type="nucleotide sequence ID" value="NZ_DYUD01000014.1"/>
</dbReference>
<name>A0A921MQF3_9BACT</name>
<organism evidence="1 2">
    <name type="scientific">Barnesiella viscericola</name>
    <dbReference type="NCBI Taxonomy" id="397865"/>
    <lineage>
        <taxon>Bacteria</taxon>
        <taxon>Pseudomonadati</taxon>
        <taxon>Bacteroidota</taxon>
        <taxon>Bacteroidia</taxon>
        <taxon>Bacteroidales</taxon>
        <taxon>Barnesiellaceae</taxon>
        <taxon>Barnesiella</taxon>
    </lineage>
</organism>
<reference evidence="1" key="2">
    <citation type="submission" date="2021-09" db="EMBL/GenBank/DDBJ databases">
        <authorList>
            <person name="Gilroy R."/>
        </authorList>
    </citation>
    <scope>NUCLEOTIDE SEQUENCE</scope>
    <source>
        <strain evidence="1">CHK121-7720</strain>
    </source>
</reference>
<gene>
    <name evidence="1" type="ORF">K8U91_04050</name>
</gene>
<comment type="caution">
    <text evidence="1">The sequence shown here is derived from an EMBL/GenBank/DDBJ whole genome shotgun (WGS) entry which is preliminary data.</text>
</comment>
<protein>
    <submittedName>
        <fullName evidence="1">Type II toxin-antitoxin system CcdA family antitoxin</fullName>
    </submittedName>
</protein>
<dbReference type="EMBL" id="DYUD01000014">
    <property type="protein sequence ID" value="HJG88635.1"/>
    <property type="molecule type" value="Genomic_DNA"/>
</dbReference>
<dbReference type="AlphaFoldDB" id="A0A921MQF3"/>